<dbReference type="RefSeq" id="WP_150585150.1">
    <property type="nucleotide sequence ID" value="NZ_CABPSE010000007.1"/>
</dbReference>
<protein>
    <submittedName>
        <fullName evidence="2">Lipoprotein LprI</fullName>
    </submittedName>
</protein>
<dbReference type="EMBL" id="CABPSE010000007">
    <property type="protein sequence ID" value="VVE07229.1"/>
    <property type="molecule type" value="Genomic_DNA"/>
</dbReference>
<keyword evidence="2" id="KW-0449">Lipoprotein</keyword>
<gene>
    <name evidence="2" type="primary">lprI_2</name>
    <name evidence="2" type="ORF">PCO31111_02461</name>
</gene>
<dbReference type="AlphaFoldDB" id="A0A5E4V778"/>
<dbReference type="GO" id="GO:0005576">
    <property type="term" value="C:extracellular region"/>
    <property type="evidence" value="ECO:0007669"/>
    <property type="project" value="TreeGrafter"/>
</dbReference>
<accession>A0A5E4V778</accession>
<dbReference type="PANTHER" id="PTHR37549">
    <property type="entry name" value="LIPOPROTEIN LPRI"/>
    <property type="match status" value="1"/>
</dbReference>
<organism evidence="2 3">
    <name type="scientific">Pandoraea communis</name>
    <dbReference type="NCBI Taxonomy" id="2508297"/>
    <lineage>
        <taxon>Bacteria</taxon>
        <taxon>Pseudomonadati</taxon>
        <taxon>Pseudomonadota</taxon>
        <taxon>Betaproteobacteria</taxon>
        <taxon>Burkholderiales</taxon>
        <taxon>Burkholderiaceae</taxon>
        <taxon>Pandoraea</taxon>
    </lineage>
</organism>
<dbReference type="InterPro" id="IPR009739">
    <property type="entry name" value="LprI-like_N"/>
</dbReference>
<name>A0A5E4V778_9BURK</name>
<dbReference type="Proteomes" id="UP000383971">
    <property type="component" value="Unassembled WGS sequence"/>
</dbReference>
<reference evidence="2 3" key="1">
    <citation type="submission" date="2019-08" db="EMBL/GenBank/DDBJ databases">
        <authorList>
            <person name="Peeters C."/>
        </authorList>
    </citation>
    <scope>NUCLEOTIDE SEQUENCE [LARGE SCALE GENOMIC DNA]</scope>
    <source>
        <strain evidence="2 3">LMG 31111</strain>
    </source>
</reference>
<evidence type="ECO:0000313" key="3">
    <source>
        <dbReference type="Proteomes" id="UP000383971"/>
    </source>
</evidence>
<dbReference type="PANTHER" id="PTHR37549:SF1">
    <property type="entry name" value="LIPOPROTEIN LPRI"/>
    <property type="match status" value="1"/>
</dbReference>
<dbReference type="Pfam" id="PF07007">
    <property type="entry name" value="LprI"/>
    <property type="match status" value="1"/>
</dbReference>
<evidence type="ECO:0000259" key="1">
    <source>
        <dbReference type="Pfam" id="PF07007"/>
    </source>
</evidence>
<keyword evidence="3" id="KW-1185">Reference proteome</keyword>
<sequence length="224" mass="24383">MNWGVTYLQAKRVGWATVAVIGIFSAIPALAEVAKPSFDCSKASSSVERSICASSSLAELDSQLAQAFAAATSRTADKVGLRKDQNKWRATVRDKCRSDECIANAYRERTRALRVSAENGRVLTFPRTGGASLPAKTSVLSSAVLYGTLVFDHDSAGGFIALQVGDRQYKLRYVWDVPEPIQAQIQRLEDSAQLVSVVGDLIVWPDGTKTFDDRSQVTLLVPQK</sequence>
<evidence type="ECO:0000313" key="2">
    <source>
        <dbReference type="EMBL" id="VVE07229.1"/>
    </source>
</evidence>
<proteinExistence type="predicted"/>
<feature type="domain" description="Lysozyme inhibitor LprI-like N-terminal" evidence="1">
    <location>
        <begin position="40"/>
        <end position="113"/>
    </location>
</feature>
<dbReference type="InterPro" id="IPR052755">
    <property type="entry name" value="Lysozyme_Inhibitor_LprI"/>
</dbReference>